<proteinExistence type="predicted"/>
<sequence length="140" mass="15904">MVSNISVFIEREKKKTTADNHYTSADALIEEPPRACFSSENDLNVEEPLERQIVSNVRFERSPERRPISSGSATEKKSAVHAAITASLRARYWAQCWISVMCSIASSFHSAPAEPQPRRAKRYQSANSSLFKNHSRLTWY</sequence>
<comment type="caution">
    <text evidence="1">The sequence shown here is derived from an EMBL/GenBank/DDBJ whole genome shotgun (WGS) entry which is preliminary data.</text>
</comment>
<reference evidence="1 2" key="1">
    <citation type="submission" date="2023-09" db="EMBL/GenBank/DDBJ databases">
        <authorList>
            <person name="Wang M."/>
        </authorList>
    </citation>
    <scope>NUCLEOTIDE SEQUENCE [LARGE SCALE GENOMIC DNA]</scope>
    <source>
        <strain evidence="1">GT-2023</strain>
        <tissue evidence="1">Liver</tissue>
    </source>
</reference>
<evidence type="ECO:0000313" key="1">
    <source>
        <dbReference type="EMBL" id="KAL1247168.1"/>
    </source>
</evidence>
<keyword evidence="2" id="KW-1185">Reference proteome</keyword>
<evidence type="ECO:0000313" key="2">
    <source>
        <dbReference type="Proteomes" id="UP001558613"/>
    </source>
</evidence>
<dbReference type="Proteomes" id="UP001558613">
    <property type="component" value="Unassembled WGS sequence"/>
</dbReference>
<gene>
    <name evidence="1" type="ORF">QQF64_022544</name>
</gene>
<dbReference type="EMBL" id="JAYMGO010000025">
    <property type="protein sequence ID" value="KAL1247168.1"/>
    <property type="molecule type" value="Genomic_DNA"/>
</dbReference>
<accession>A0ABR3L2T3</accession>
<organism evidence="1 2">
    <name type="scientific">Cirrhinus molitorella</name>
    <name type="common">mud carp</name>
    <dbReference type="NCBI Taxonomy" id="172907"/>
    <lineage>
        <taxon>Eukaryota</taxon>
        <taxon>Metazoa</taxon>
        <taxon>Chordata</taxon>
        <taxon>Craniata</taxon>
        <taxon>Vertebrata</taxon>
        <taxon>Euteleostomi</taxon>
        <taxon>Actinopterygii</taxon>
        <taxon>Neopterygii</taxon>
        <taxon>Teleostei</taxon>
        <taxon>Ostariophysi</taxon>
        <taxon>Cypriniformes</taxon>
        <taxon>Cyprinidae</taxon>
        <taxon>Labeoninae</taxon>
        <taxon>Labeonini</taxon>
        <taxon>Cirrhinus</taxon>
    </lineage>
</organism>
<protein>
    <submittedName>
        <fullName evidence="1">Uncharacterized protein</fullName>
    </submittedName>
</protein>
<name>A0ABR3L2T3_9TELE</name>